<dbReference type="Gene3D" id="2.10.260.10">
    <property type="match status" value="1"/>
</dbReference>
<evidence type="ECO:0000259" key="1">
    <source>
        <dbReference type="SMART" id="SM00966"/>
    </source>
</evidence>
<reference evidence="2 3" key="1">
    <citation type="submission" date="2017-04" db="EMBL/GenBank/DDBJ databases">
        <authorList>
            <person name="Afonso C.L."/>
            <person name="Miller P.J."/>
            <person name="Scott M.A."/>
            <person name="Spackman E."/>
            <person name="Goraichik I."/>
            <person name="Dimitrov K.M."/>
            <person name="Suarez D.L."/>
            <person name="Swayne D.E."/>
        </authorList>
    </citation>
    <scope>NUCLEOTIDE SEQUENCE [LARGE SCALE GENOMIC DNA]</scope>
    <source>
        <strain evidence="2 3">DSM 3385</strain>
    </source>
</reference>
<dbReference type="PANTHER" id="PTHR40516">
    <property type="entry name" value="ANTITOXIN CHPS-RELATED"/>
    <property type="match status" value="1"/>
</dbReference>
<dbReference type="STRING" id="1121400.SAMN02746065_1557"/>
<dbReference type="OrthoDB" id="9795766at2"/>
<organism evidence="2 3">
    <name type="scientific">Desulfocicer vacuolatum DSM 3385</name>
    <dbReference type="NCBI Taxonomy" id="1121400"/>
    <lineage>
        <taxon>Bacteria</taxon>
        <taxon>Pseudomonadati</taxon>
        <taxon>Thermodesulfobacteriota</taxon>
        <taxon>Desulfobacteria</taxon>
        <taxon>Desulfobacterales</taxon>
        <taxon>Desulfobacteraceae</taxon>
        <taxon>Desulfocicer</taxon>
    </lineage>
</organism>
<dbReference type="SUPFAM" id="SSF89447">
    <property type="entry name" value="AbrB/MazE/MraZ-like"/>
    <property type="match status" value="1"/>
</dbReference>
<name>A0A1W2EXD7_9BACT</name>
<feature type="domain" description="SpoVT-AbrB" evidence="1">
    <location>
        <begin position="6"/>
        <end position="51"/>
    </location>
</feature>
<protein>
    <submittedName>
        <fullName evidence="2">Antitoxin MazE</fullName>
    </submittedName>
</protein>
<dbReference type="InterPro" id="IPR007159">
    <property type="entry name" value="SpoVT-AbrB_dom"/>
</dbReference>
<dbReference type="EMBL" id="FWXY01000055">
    <property type="protein sequence ID" value="SMD14232.1"/>
    <property type="molecule type" value="Genomic_DNA"/>
</dbReference>
<dbReference type="Proteomes" id="UP000192418">
    <property type="component" value="Unassembled WGS sequence"/>
</dbReference>
<gene>
    <name evidence="2" type="ORF">SAMN02746065_1557</name>
</gene>
<dbReference type="PANTHER" id="PTHR40516:SF1">
    <property type="entry name" value="ANTITOXIN CHPS-RELATED"/>
    <property type="match status" value="1"/>
</dbReference>
<dbReference type="SMART" id="SM00966">
    <property type="entry name" value="SpoVT_AbrB"/>
    <property type="match status" value="1"/>
</dbReference>
<keyword evidence="3" id="KW-1185">Reference proteome</keyword>
<evidence type="ECO:0000313" key="3">
    <source>
        <dbReference type="Proteomes" id="UP000192418"/>
    </source>
</evidence>
<dbReference type="InterPro" id="IPR039052">
    <property type="entry name" value="Antitox_PemI-like"/>
</dbReference>
<dbReference type="RefSeq" id="WP_084072057.1">
    <property type="nucleotide sequence ID" value="NZ_FWXY01000055.1"/>
</dbReference>
<sequence>MFAKVQKWGNSQGLRLTKNILAEAQIQVGDEVTLSVKSGMIQIRPSKKIRGRHKLEDLVSRIPENYQNHEVDWGESVGKEVW</sequence>
<proteinExistence type="predicted"/>
<dbReference type="GO" id="GO:0003677">
    <property type="term" value="F:DNA binding"/>
    <property type="evidence" value="ECO:0007669"/>
    <property type="project" value="InterPro"/>
</dbReference>
<dbReference type="GO" id="GO:0097351">
    <property type="term" value="F:toxin sequestering activity"/>
    <property type="evidence" value="ECO:0007669"/>
    <property type="project" value="InterPro"/>
</dbReference>
<evidence type="ECO:0000313" key="2">
    <source>
        <dbReference type="EMBL" id="SMD14232.1"/>
    </source>
</evidence>
<accession>A0A1W2EXD7</accession>
<dbReference type="Pfam" id="PF04014">
    <property type="entry name" value="MazE_antitoxin"/>
    <property type="match status" value="1"/>
</dbReference>
<dbReference type="InterPro" id="IPR037914">
    <property type="entry name" value="SpoVT-AbrB_sf"/>
</dbReference>
<dbReference type="AlphaFoldDB" id="A0A1W2EXD7"/>